<gene>
    <name evidence="1" type="ORF">ASV53_17205</name>
</gene>
<feature type="non-terminal residue" evidence="1">
    <location>
        <position position="1"/>
    </location>
</feature>
<accession>A0ABX4FXX7</accession>
<sequence>IRDEEALNIIHQRLNRDIEHIKTVSKKMFEGIEYRLNRNEKFKVTGAIKPHPCNVTIKNNIPMGIDHLDNTVATFYHYGFGVGSRASTYLGFDGQADTLIRELNLPTAKTINIFASLLVLEHPKITPSWFQEWELFDKNGNQIGLKQTGNQWIAVSFKNRKGATTAQQEIILTDYTKSIVDTLIEHTQFAREALKEKGGSDWRYVMLVANLKGVNRSKNIGKLLSESENFNKTFEVNSYNDNKQLILSKSKAKELAEIVTLRNIRKARALQIYLETHSLKAVAEALGHKVLRLELMESYLPKPLMDYFNKRWIRQFQNAIIFEALKDSPYLFDALDFDESTLDEFLKNHRLGDLPENLERAISSIYSKENQKDINNSNELVFTLTTPLFQVLIAIQSVIDNATEDDLFKPIIEKWYQSSVFILSHFTLTDKGKKYRRPPEETIPLYELALSNPLDLDKFKENVLCRSN</sequence>
<reference evidence="1 2" key="1">
    <citation type="journal article" date="2016" name="Antonie Van Leeuwenhoek">
        <title>Photobacterium sanguinicancri sp. nov. isolated from marine animals.</title>
        <authorList>
            <person name="Gomez-Gil B."/>
            <person name="Roque A."/>
            <person name="Rotllant G."/>
            <person name="Romalde J.L."/>
            <person name="Doce A."/>
            <person name="Eggermont M."/>
            <person name="Defoirdt T."/>
        </authorList>
    </citation>
    <scope>NUCLEOTIDE SEQUENCE [LARGE SCALE GENOMIC DNA]</scope>
    <source>
        <strain evidence="1 2">CAIM 1827</strain>
    </source>
</reference>
<organism evidence="1 2">
    <name type="scientific">Photobacterium sanguinicancri</name>
    <dbReference type="NCBI Taxonomy" id="875932"/>
    <lineage>
        <taxon>Bacteria</taxon>
        <taxon>Pseudomonadati</taxon>
        <taxon>Pseudomonadota</taxon>
        <taxon>Gammaproteobacteria</taxon>
        <taxon>Vibrionales</taxon>
        <taxon>Vibrionaceae</taxon>
        <taxon>Photobacterium</taxon>
    </lineage>
</organism>
<keyword evidence="2" id="KW-1185">Reference proteome</keyword>
<dbReference type="EMBL" id="NOIF01000133">
    <property type="protein sequence ID" value="OZS42685.1"/>
    <property type="molecule type" value="Genomic_DNA"/>
</dbReference>
<comment type="caution">
    <text evidence="1">The sequence shown here is derived from an EMBL/GenBank/DDBJ whole genome shotgun (WGS) entry which is preliminary data.</text>
</comment>
<proteinExistence type="predicted"/>
<dbReference type="Proteomes" id="UP000215999">
    <property type="component" value="Unassembled WGS sequence"/>
</dbReference>
<evidence type="ECO:0000313" key="2">
    <source>
        <dbReference type="Proteomes" id="UP000215999"/>
    </source>
</evidence>
<protein>
    <submittedName>
        <fullName evidence="1">Uncharacterized protein</fullName>
    </submittedName>
</protein>
<name>A0ABX4FXX7_9GAMM</name>
<evidence type="ECO:0000313" key="1">
    <source>
        <dbReference type="EMBL" id="OZS42685.1"/>
    </source>
</evidence>